<evidence type="ECO:0000313" key="3">
    <source>
        <dbReference type="Proteomes" id="UP000325081"/>
    </source>
</evidence>
<gene>
    <name evidence="2" type="ORF">STAS_35452</name>
</gene>
<dbReference type="AlphaFoldDB" id="A0A5A7RK59"/>
<proteinExistence type="predicted"/>
<protein>
    <submittedName>
        <fullName evidence="2">Threonine--tRNA ligase</fullName>
    </submittedName>
</protein>
<evidence type="ECO:0000256" key="1">
    <source>
        <dbReference type="SAM" id="MobiDB-lite"/>
    </source>
</evidence>
<dbReference type="Proteomes" id="UP000325081">
    <property type="component" value="Unassembled WGS sequence"/>
</dbReference>
<accession>A0A5A7RK59</accession>
<reference evidence="3" key="1">
    <citation type="journal article" date="2019" name="Curr. Biol.">
        <title>Genome Sequence of Striga asiatica Provides Insight into the Evolution of Plant Parasitism.</title>
        <authorList>
            <person name="Yoshida S."/>
            <person name="Kim S."/>
            <person name="Wafula E.K."/>
            <person name="Tanskanen J."/>
            <person name="Kim Y.M."/>
            <person name="Honaas L."/>
            <person name="Yang Z."/>
            <person name="Spallek T."/>
            <person name="Conn C.E."/>
            <person name="Ichihashi Y."/>
            <person name="Cheong K."/>
            <person name="Cui S."/>
            <person name="Der J.P."/>
            <person name="Gundlach H."/>
            <person name="Jiao Y."/>
            <person name="Hori C."/>
            <person name="Ishida J.K."/>
            <person name="Kasahara H."/>
            <person name="Kiba T."/>
            <person name="Kim M.S."/>
            <person name="Koo N."/>
            <person name="Laohavisit A."/>
            <person name="Lee Y.H."/>
            <person name="Lumba S."/>
            <person name="McCourt P."/>
            <person name="Mortimer J.C."/>
            <person name="Mutuku J.M."/>
            <person name="Nomura T."/>
            <person name="Sasaki-Sekimoto Y."/>
            <person name="Seto Y."/>
            <person name="Wang Y."/>
            <person name="Wakatake T."/>
            <person name="Sakakibara H."/>
            <person name="Demura T."/>
            <person name="Yamaguchi S."/>
            <person name="Yoneyama K."/>
            <person name="Manabe R.I."/>
            <person name="Nelson D.C."/>
            <person name="Schulman A.H."/>
            <person name="Timko M.P."/>
            <person name="dePamphilis C.W."/>
            <person name="Choi D."/>
            <person name="Shirasu K."/>
        </authorList>
    </citation>
    <scope>NUCLEOTIDE SEQUENCE [LARGE SCALE GENOMIC DNA]</scope>
    <source>
        <strain evidence="3">cv. UVA1</strain>
    </source>
</reference>
<name>A0A5A7RK59_STRAF</name>
<organism evidence="2 3">
    <name type="scientific">Striga asiatica</name>
    <name type="common">Asiatic witchweed</name>
    <name type="synonym">Buchnera asiatica</name>
    <dbReference type="NCBI Taxonomy" id="4170"/>
    <lineage>
        <taxon>Eukaryota</taxon>
        <taxon>Viridiplantae</taxon>
        <taxon>Streptophyta</taxon>
        <taxon>Embryophyta</taxon>
        <taxon>Tracheophyta</taxon>
        <taxon>Spermatophyta</taxon>
        <taxon>Magnoliopsida</taxon>
        <taxon>eudicotyledons</taxon>
        <taxon>Gunneridae</taxon>
        <taxon>Pentapetalae</taxon>
        <taxon>asterids</taxon>
        <taxon>lamiids</taxon>
        <taxon>Lamiales</taxon>
        <taxon>Orobanchaceae</taxon>
        <taxon>Buchnereae</taxon>
        <taxon>Striga</taxon>
    </lineage>
</organism>
<feature type="region of interest" description="Disordered" evidence="1">
    <location>
        <begin position="39"/>
        <end position="71"/>
    </location>
</feature>
<dbReference type="EMBL" id="BKCP01013403">
    <property type="protein sequence ID" value="GER57623.1"/>
    <property type="molecule type" value="Genomic_DNA"/>
</dbReference>
<keyword evidence="2" id="KW-0436">Ligase</keyword>
<sequence length="214" mass="23414">MYLLWRFADKKLGEVEQFPYDNAAVQSAVRLLAAASDTDAGRNPRAVGTDGGPDRRQGGTNSESLAGFGGNFRGEQVAGEEDERKRLPLDSRYNRLGCWGSDWHRNGKEVVCLQRANDIALMTPKTTSFAGMRKEIRFWLGDDRETIADGRHLVSVALLVGKGLFHFEVGLVLAIKVGRTFRGGTVREDFSGNTRVGGGVVVEMTPPEPSAVEM</sequence>
<dbReference type="GO" id="GO:0016874">
    <property type="term" value="F:ligase activity"/>
    <property type="evidence" value="ECO:0007669"/>
    <property type="project" value="UniProtKB-KW"/>
</dbReference>
<comment type="caution">
    <text evidence="2">The sequence shown here is derived from an EMBL/GenBank/DDBJ whole genome shotgun (WGS) entry which is preliminary data.</text>
</comment>
<evidence type="ECO:0000313" key="2">
    <source>
        <dbReference type="EMBL" id="GER57623.1"/>
    </source>
</evidence>
<keyword evidence="3" id="KW-1185">Reference proteome</keyword>